<evidence type="ECO:0000256" key="2">
    <source>
        <dbReference type="ARBA" id="ARBA00022833"/>
    </source>
</evidence>
<evidence type="ECO:0000259" key="3">
    <source>
        <dbReference type="PROSITE" id="PS51747"/>
    </source>
</evidence>
<proteinExistence type="predicted"/>
<feature type="domain" description="CMP/dCMP-type deaminase" evidence="3">
    <location>
        <begin position="24"/>
        <end position="159"/>
    </location>
</feature>
<protein>
    <submittedName>
        <fullName evidence="4">Guanine deaminase</fullName>
        <ecNumber evidence="4">3.5.4.3</ecNumber>
    </submittedName>
</protein>
<evidence type="ECO:0000313" key="4">
    <source>
        <dbReference type="EMBL" id="QDV69366.1"/>
    </source>
</evidence>
<dbReference type="InterPro" id="IPR002125">
    <property type="entry name" value="CMP_dCMP_dom"/>
</dbReference>
<keyword evidence="2" id="KW-0862">Zinc</keyword>
<dbReference type="PANTHER" id="PTHR11079:SF162">
    <property type="entry name" value="RIBOFLAVIN BIOSYNTHESIS PROTEIN PYRD, CHLOROPLASTIC"/>
    <property type="match status" value="1"/>
</dbReference>
<keyword evidence="1" id="KW-0479">Metal-binding</keyword>
<dbReference type="RefSeq" id="WP_197451920.1">
    <property type="nucleotide sequence ID" value="NZ_CP036348.1"/>
</dbReference>
<dbReference type="EC" id="3.5.4.3" evidence="4"/>
<evidence type="ECO:0000256" key="1">
    <source>
        <dbReference type="ARBA" id="ARBA00022723"/>
    </source>
</evidence>
<keyword evidence="5" id="KW-1185">Reference proteome</keyword>
<dbReference type="PROSITE" id="PS00903">
    <property type="entry name" value="CYT_DCMP_DEAMINASES_1"/>
    <property type="match status" value="1"/>
</dbReference>
<name>A0A518JV15_9BACT</name>
<dbReference type="Proteomes" id="UP000315082">
    <property type="component" value="Chromosome"/>
</dbReference>
<accession>A0A518JV15</accession>
<dbReference type="InterPro" id="IPR016192">
    <property type="entry name" value="APOBEC/CMP_deaminase_Zn-bd"/>
</dbReference>
<sequence length="196" mass="21247">MLPLNISLPAWLSDQLAAEPTHFPSLEARMELVIRCSQQNFRKATGGPFAAGVFEKQSGRLVALGVNRVVPCHASIAHAEMVALTLAQQSLGTYDLGSADQPEHQLVVNGRPCAMCFGAIPWSGIRSLVIAASGDQIESITGFDEGPIHPDWQAELRRRGIEVIENILAAEASRGFQEFKESGGRIYNGRGDRPEI</sequence>
<dbReference type="Pfam" id="PF00383">
    <property type="entry name" value="dCMP_cyt_deam_1"/>
    <property type="match status" value="1"/>
</dbReference>
<dbReference type="EMBL" id="CP036348">
    <property type="protein sequence ID" value="QDV69366.1"/>
    <property type="molecule type" value="Genomic_DNA"/>
</dbReference>
<dbReference type="PROSITE" id="PS51747">
    <property type="entry name" value="CYT_DCMP_DEAMINASES_2"/>
    <property type="match status" value="1"/>
</dbReference>
<dbReference type="PANTHER" id="PTHR11079">
    <property type="entry name" value="CYTOSINE DEAMINASE FAMILY MEMBER"/>
    <property type="match status" value="1"/>
</dbReference>
<dbReference type="Gene3D" id="3.40.140.10">
    <property type="entry name" value="Cytidine Deaminase, domain 2"/>
    <property type="match status" value="1"/>
</dbReference>
<dbReference type="SUPFAM" id="SSF53927">
    <property type="entry name" value="Cytidine deaminase-like"/>
    <property type="match status" value="1"/>
</dbReference>
<dbReference type="CDD" id="cd01285">
    <property type="entry name" value="nucleoside_deaminase"/>
    <property type="match status" value="1"/>
</dbReference>
<dbReference type="InterPro" id="IPR016193">
    <property type="entry name" value="Cytidine_deaminase-like"/>
</dbReference>
<evidence type="ECO:0000313" key="5">
    <source>
        <dbReference type="Proteomes" id="UP000315082"/>
    </source>
</evidence>
<reference evidence="4 5" key="1">
    <citation type="submission" date="2019-02" db="EMBL/GenBank/DDBJ databases">
        <title>Deep-cultivation of Planctomycetes and their phenomic and genomic characterization uncovers novel biology.</title>
        <authorList>
            <person name="Wiegand S."/>
            <person name="Jogler M."/>
            <person name="Boedeker C."/>
            <person name="Pinto D."/>
            <person name="Vollmers J."/>
            <person name="Rivas-Marin E."/>
            <person name="Kohn T."/>
            <person name="Peeters S.H."/>
            <person name="Heuer A."/>
            <person name="Rast P."/>
            <person name="Oberbeckmann S."/>
            <person name="Bunk B."/>
            <person name="Jeske O."/>
            <person name="Meyerdierks A."/>
            <person name="Storesund J.E."/>
            <person name="Kallscheuer N."/>
            <person name="Luecker S."/>
            <person name="Lage O.M."/>
            <person name="Pohl T."/>
            <person name="Merkel B.J."/>
            <person name="Hornburger P."/>
            <person name="Mueller R.-W."/>
            <person name="Bruemmer F."/>
            <person name="Labrenz M."/>
            <person name="Spormann A.M."/>
            <person name="Op den Camp H."/>
            <person name="Overmann J."/>
            <person name="Amann R."/>
            <person name="Jetten M.S.M."/>
            <person name="Mascher T."/>
            <person name="Medema M.H."/>
            <person name="Devos D.P."/>
            <person name="Kaster A.-K."/>
            <person name="Ovreas L."/>
            <person name="Rohde M."/>
            <person name="Galperin M.Y."/>
            <person name="Jogler C."/>
        </authorList>
    </citation>
    <scope>NUCLEOTIDE SEQUENCE [LARGE SCALE GENOMIC DNA]</scope>
    <source>
        <strain evidence="4 5">Poly24</strain>
    </source>
</reference>
<dbReference type="KEGG" id="rcf:Poly24_30810"/>
<organism evidence="4 5">
    <name type="scientific">Rosistilla carotiformis</name>
    <dbReference type="NCBI Taxonomy" id="2528017"/>
    <lineage>
        <taxon>Bacteria</taxon>
        <taxon>Pseudomonadati</taxon>
        <taxon>Planctomycetota</taxon>
        <taxon>Planctomycetia</taxon>
        <taxon>Pirellulales</taxon>
        <taxon>Pirellulaceae</taxon>
        <taxon>Rosistilla</taxon>
    </lineage>
</organism>
<dbReference type="GO" id="GO:0008892">
    <property type="term" value="F:guanine deaminase activity"/>
    <property type="evidence" value="ECO:0007669"/>
    <property type="project" value="UniProtKB-EC"/>
</dbReference>
<gene>
    <name evidence="4" type="primary">guaD</name>
    <name evidence="4" type="ORF">Poly24_30810</name>
</gene>
<dbReference type="AlphaFoldDB" id="A0A518JV15"/>
<dbReference type="GO" id="GO:0008270">
    <property type="term" value="F:zinc ion binding"/>
    <property type="evidence" value="ECO:0007669"/>
    <property type="project" value="InterPro"/>
</dbReference>
<keyword evidence="4" id="KW-0378">Hydrolase</keyword>